<dbReference type="Ensembl" id="ENSSLUT00000046097.1">
    <property type="protein sequence ID" value="ENSSLUP00000044696.1"/>
    <property type="gene ID" value="ENSSLUG00000019779.1"/>
</dbReference>
<feature type="region of interest" description="Disordered" evidence="1">
    <location>
        <begin position="73"/>
        <end position="97"/>
    </location>
</feature>
<evidence type="ECO:0000313" key="2">
    <source>
        <dbReference type="Ensembl" id="ENSSLUP00000044696.1"/>
    </source>
</evidence>
<name>A0A8D0D7L7_SANLU</name>
<reference evidence="2" key="2">
    <citation type="submission" date="2025-09" db="UniProtKB">
        <authorList>
            <consortium name="Ensembl"/>
        </authorList>
    </citation>
    <scope>IDENTIFICATION</scope>
</reference>
<protein>
    <submittedName>
        <fullName evidence="2">Uncharacterized protein</fullName>
    </submittedName>
</protein>
<keyword evidence="3" id="KW-1185">Reference proteome</keyword>
<proteinExistence type="predicted"/>
<evidence type="ECO:0000313" key="3">
    <source>
        <dbReference type="Proteomes" id="UP000694568"/>
    </source>
</evidence>
<feature type="compositionally biased region" description="Low complexity" evidence="1">
    <location>
        <begin position="73"/>
        <end position="83"/>
    </location>
</feature>
<organism evidence="2 3">
    <name type="scientific">Sander lucioperca</name>
    <name type="common">Pike-perch</name>
    <name type="synonym">Perca lucioperca</name>
    <dbReference type="NCBI Taxonomy" id="283035"/>
    <lineage>
        <taxon>Eukaryota</taxon>
        <taxon>Metazoa</taxon>
        <taxon>Chordata</taxon>
        <taxon>Craniata</taxon>
        <taxon>Vertebrata</taxon>
        <taxon>Euteleostomi</taxon>
        <taxon>Actinopterygii</taxon>
        <taxon>Neopterygii</taxon>
        <taxon>Teleostei</taxon>
        <taxon>Neoteleostei</taxon>
        <taxon>Acanthomorphata</taxon>
        <taxon>Eupercaria</taxon>
        <taxon>Perciformes</taxon>
        <taxon>Percoidei</taxon>
        <taxon>Percidae</taxon>
        <taxon>Luciopercinae</taxon>
        <taxon>Sander</taxon>
    </lineage>
</organism>
<accession>A0A8D0D7L7</accession>
<sequence length="109" mass="11995">MVIVREWLILEVRMVAHNVMVSNSCCCIQSMSPGLELRSSGFVLRSSGFERRSSGFERRSSGFERRSSGFAPCSLGSSSSSSRLHTRSCRGSPGRREAALTGSFLPLWC</sequence>
<evidence type="ECO:0000256" key="1">
    <source>
        <dbReference type="SAM" id="MobiDB-lite"/>
    </source>
</evidence>
<dbReference type="Proteomes" id="UP000694568">
    <property type="component" value="Unplaced"/>
</dbReference>
<dbReference type="AlphaFoldDB" id="A0A8D0D7L7"/>
<reference evidence="2" key="1">
    <citation type="submission" date="2025-08" db="UniProtKB">
        <authorList>
            <consortium name="Ensembl"/>
        </authorList>
    </citation>
    <scope>IDENTIFICATION</scope>
</reference>